<gene>
    <name evidence="1" type="primary">PRKAG1_2</name>
    <name evidence="1" type="ORF">PHYPSEUDO_010684</name>
</gene>
<name>A0A8T1VAP2_9STRA</name>
<keyword evidence="2" id="KW-1185">Reference proteome</keyword>
<sequence length="127" mass="14415">MTSNADSLRLSSPVNARHVCWVSKRQSFGQFQRDLGDVLTRGFQLCQIFAGSKAKKEVFVVERRRLRQLLKRLTKNMMTMTRLQSQCYGHPVSVVALSILTRVSQKIKRDEAAFTSLADAVAQGLHY</sequence>
<accession>A0A8T1VAP2</accession>
<dbReference type="Proteomes" id="UP000694044">
    <property type="component" value="Unassembled WGS sequence"/>
</dbReference>
<organism evidence="1 2">
    <name type="scientific">Phytophthora pseudosyringae</name>
    <dbReference type="NCBI Taxonomy" id="221518"/>
    <lineage>
        <taxon>Eukaryota</taxon>
        <taxon>Sar</taxon>
        <taxon>Stramenopiles</taxon>
        <taxon>Oomycota</taxon>
        <taxon>Peronosporomycetes</taxon>
        <taxon>Peronosporales</taxon>
        <taxon>Peronosporaceae</taxon>
        <taxon>Phytophthora</taxon>
    </lineage>
</organism>
<proteinExistence type="predicted"/>
<reference evidence="1" key="1">
    <citation type="submission" date="2021-02" db="EMBL/GenBank/DDBJ databases">
        <authorList>
            <person name="Palmer J.M."/>
        </authorList>
    </citation>
    <scope>NUCLEOTIDE SEQUENCE</scope>
    <source>
        <strain evidence="1">SCRP734</strain>
    </source>
</reference>
<keyword evidence="1" id="KW-0418">Kinase</keyword>
<dbReference type="GO" id="GO:0016301">
    <property type="term" value="F:kinase activity"/>
    <property type="evidence" value="ECO:0007669"/>
    <property type="project" value="UniProtKB-KW"/>
</dbReference>
<comment type="caution">
    <text evidence="1">The sequence shown here is derived from an EMBL/GenBank/DDBJ whole genome shotgun (WGS) entry which is preliminary data.</text>
</comment>
<evidence type="ECO:0000313" key="2">
    <source>
        <dbReference type="Proteomes" id="UP000694044"/>
    </source>
</evidence>
<protein>
    <submittedName>
        <fullName evidence="1">5'-AMP-activated protein kinase subunit gamma-1</fullName>
    </submittedName>
</protein>
<evidence type="ECO:0000313" key="1">
    <source>
        <dbReference type="EMBL" id="KAG7378026.1"/>
    </source>
</evidence>
<keyword evidence="1" id="KW-0808">Transferase</keyword>
<dbReference type="OrthoDB" id="107696at2759"/>
<dbReference type="EMBL" id="JAGDFM010000460">
    <property type="protein sequence ID" value="KAG7378026.1"/>
    <property type="molecule type" value="Genomic_DNA"/>
</dbReference>
<dbReference type="AlphaFoldDB" id="A0A8T1VAP2"/>